<accession>A0A9C6XRH3</accession>
<gene>
    <name evidence="2" type="primary">LOC113214744</name>
</gene>
<protein>
    <submittedName>
        <fullName evidence="2">Uncharacterized protein LOC113214744 isoform X3</fullName>
    </submittedName>
</protein>
<organism evidence="1 2">
    <name type="scientific">Frankliniella occidentalis</name>
    <name type="common">Western flower thrips</name>
    <name type="synonym">Euthrips occidentalis</name>
    <dbReference type="NCBI Taxonomy" id="133901"/>
    <lineage>
        <taxon>Eukaryota</taxon>
        <taxon>Metazoa</taxon>
        <taxon>Ecdysozoa</taxon>
        <taxon>Arthropoda</taxon>
        <taxon>Hexapoda</taxon>
        <taxon>Insecta</taxon>
        <taxon>Pterygota</taxon>
        <taxon>Neoptera</taxon>
        <taxon>Paraneoptera</taxon>
        <taxon>Thysanoptera</taxon>
        <taxon>Terebrantia</taxon>
        <taxon>Thripoidea</taxon>
        <taxon>Thripidae</taxon>
        <taxon>Frankliniella</taxon>
    </lineage>
</organism>
<sequence length="140" mass="15796">MAPIQKGSHKIQGCPRVLSKSIPVINDVIHTGGASHTPCPDELSLRKYQLFRNQGSFQHSQQQPVEKKCNCADRLEKRLQWREERHAIGFTGVDYEARDTMQVQAGSVLFSKFNCKTRVSQVPTTTLWPLPYGTGSWAAR</sequence>
<dbReference type="GeneID" id="113214744"/>
<name>A0A9C6XRH3_FRAOC</name>
<proteinExistence type="predicted"/>
<dbReference type="Proteomes" id="UP000504606">
    <property type="component" value="Unplaced"/>
</dbReference>
<evidence type="ECO:0000313" key="1">
    <source>
        <dbReference type="Proteomes" id="UP000504606"/>
    </source>
</evidence>
<reference evidence="2" key="1">
    <citation type="submission" date="2025-08" db="UniProtKB">
        <authorList>
            <consortium name="RefSeq"/>
        </authorList>
    </citation>
    <scope>IDENTIFICATION</scope>
    <source>
        <tissue evidence="2">Whole organism</tissue>
    </source>
</reference>
<dbReference type="RefSeq" id="XP_052128427.1">
    <property type="nucleotide sequence ID" value="XM_052272467.1"/>
</dbReference>
<evidence type="ECO:0000313" key="2">
    <source>
        <dbReference type="RefSeq" id="XP_052128427.1"/>
    </source>
</evidence>
<keyword evidence="1" id="KW-1185">Reference proteome</keyword>
<dbReference type="AlphaFoldDB" id="A0A9C6XRH3"/>